<accession>A0AB74UGA4</accession>
<reference evidence="1" key="1">
    <citation type="submission" date="2024-06" db="EMBL/GenBank/DDBJ databases">
        <title>Complete genome of Salinicola endophyticus HNIBRBA4755.</title>
        <authorList>
            <person name="Shin S.Y."/>
            <person name="Kang H."/>
            <person name="Song J."/>
        </authorList>
    </citation>
    <scope>NUCLEOTIDE SEQUENCE</scope>
    <source>
        <strain evidence="1">HNIBRBA4755</strain>
    </source>
</reference>
<dbReference type="EMBL" id="CP159578">
    <property type="protein sequence ID" value="XCJ80065.1"/>
    <property type="molecule type" value="Genomic_DNA"/>
</dbReference>
<organism evidence="1">
    <name type="scientific">Salinicola endophyticus</name>
    <dbReference type="NCBI Taxonomy" id="1949083"/>
    <lineage>
        <taxon>Bacteria</taxon>
        <taxon>Pseudomonadati</taxon>
        <taxon>Pseudomonadota</taxon>
        <taxon>Gammaproteobacteria</taxon>
        <taxon>Oceanospirillales</taxon>
        <taxon>Halomonadaceae</taxon>
        <taxon>Salinicola</taxon>
    </lineage>
</organism>
<dbReference type="AlphaFoldDB" id="A0AB74UGA4"/>
<sequence length="129" mass="14350">MQSNATIRIDLTAKAQRLGLCPERHDVMVQMEQPLITEVAALFDSAASLHPALDQLHWIERLDAFLTEARQKLADAPSGARAFDFEVCAPHRSGALLLPLDVEVHAEVERLYGKHVLVFSLRGRDRLAA</sequence>
<evidence type="ECO:0000313" key="1">
    <source>
        <dbReference type="EMBL" id="XCJ80065.1"/>
    </source>
</evidence>
<proteinExistence type="predicted"/>
<gene>
    <name evidence="1" type="ORF">ABV408_02530</name>
</gene>
<dbReference type="RefSeq" id="WP_353980914.1">
    <property type="nucleotide sequence ID" value="NZ_CP159578.1"/>
</dbReference>
<protein>
    <submittedName>
        <fullName evidence="1">Uncharacterized protein</fullName>
    </submittedName>
</protein>
<name>A0AB74UGA4_9GAMM</name>